<dbReference type="GO" id="GO:0006572">
    <property type="term" value="P:L-tyrosine catabolic process"/>
    <property type="evidence" value="ECO:0007669"/>
    <property type="project" value="UniProtKB-KW"/>
</dbReference>
<evidence type="ECO:0000256" key="3">
    <source>
        <dbReference type="ARBA" id="ARBA00007757"/>
    </source>
</evidence>
<dbReference type="GO" id="GO:0046872">
    <property type="term" value="F:metal ion binding"/>
    <property type="evidence" value="ECO:0007669"/>
    <property type="project" value="UniProtKB-KW"/>
</dbReference>
<evidence type="ECO:0000256" key="5">
    <source>
        <dbReference type="ARBA" id="ARBA00022723"/>
    </source>
</evidence>
<keyword evidence="6" id="KW-0828">Tyrosine catabolism</keyword>
<protein>
    <recommendedName>
        <fullName evidence="4">homogentisate 1,2-dioxygenase</fullName>
        <ecNumber evidence="4">1.13.11.5</ecNumber>
    </recommendedName>
</protein>
<dbReference type="PANTHER" id="PTHR11056">
    <property type="entry name" value="HOMOGENTISATE 1,2-DIOXYGENASE"/>
    <property type="match status" value="1"/>
</dbReference>
<evidence type="ECO:0000256" key="6">
    <source>
        <dbReference type="ARBA" id="ARBA00022878"/>
    </source>
</evidence>
<feature type="binding site" evidence="12">
    <location>
        <position position="373"/>
    </location>
    <ligand>
        <name>Fe cation</name>
        <dbReference type="ChEBI" id="CHEBI:24875"/>
    </ligand>
</feature>
<reference evidence="15" key="1">
    <citation type="journal article" date="2014" name="Genome Announc.">
        <title>Complete sequencing and chromosome-scale genome assembly of the industrial progenitor strain P2niaD18 from the penicillin producer Penicillium chrysogenum.</title>
        <authorList>
            <person name="Specht T."/>
            <person name="Dahlmann T.A."/>
            <person name="Zadra I."/>
            <person name="Kurnsteiner H."/>
            <person name="Kuck U."/>
        </authorList>
    </citation>
    <scope>NUCLEOTIDE SEQUENCE [LARGE SCALE GENOMIC DNA]</scope>
    <source>
        <strain evidence="15">P2niaD18</strain>
    </source>
</reference>
<evidence type="ECO:0000259" key="13">
    <source>
        <dbReference type="Pfam" id="PF04209"/>
    </source>
</evidence>
<keyword evidence="8" id="KW-0560">Oxidoreductase</keyword>
<feature type="active site" description="Proton acceptor" evidence="11">
    <location>
        <position position="327"/>
    </location>
</feature>
<feature type="domain" description="Homogentisate 1,2-dioxygenase N-terminal" evidence="14">
    <location>
        <begin position="40"/>
        <end position="314"/>
    </location>
</feature>
<dbReference type="InterPro" id="IPR014710">
    <property type="entry name" value="RmlC-like_jellyroll"/>
</dbReference>
<evidence type="ECO:0000256" key="7">
    <source>
        <dbReference type="ARBA" id="ARBA00022964"/>
    </source>
</evidence>
<dbReference type="Gene3D" id="2.60.120.10">
    <property type="entry name" value="Jelly Rolls"/>
    <property type="match status" value="1"/>
</dbReference>
<dbReference type="EC" id="1.13.11.5" evidence="4"/>
<keyword evidence="5 12" id="KW-0479">Metal-binding</keyword>
<feature type="binding site" evidence="12">
    <location>
        <position position="409"/>
    </location>
    <ligand>
        <name>homogentisate</name>
        <dbReference type="ChEBI" id="CHEBI:16169"/>
    </ligand>
</feature>
<dbReference type="UniPathway" id="UPA00139">
    <property type="reaction ID" value="UER00339"/>
</dbReference>
<dbReference type="GO" id="GO:0006559">
    <property type="term" value="P:L-phenylalanine catabolic process"/>
    <property type="evidence" value="ECO:0007669"/>
    <property type="project" value="UniProtKB-UniPathway"/>
</dbReference>
<comment type="pathway">
    <text evidence="2">Amino-acid degradation; L-phenylalanine degradation; acetoacetate and fumarate from L-phenylalanine: step 4/6.</text>
</comment>
<dbReference type="GO" id="GO:0005737">
    <property type="term" value="C:cytoplasm"/>
    <property type="evidence" value="ECO:0007669"/>
    <property type="project" value="TreeGrafter"/>
</dbReference>
<keyword evidence="7 15" id="KW-0223">Dioxygenase</keyword>
<evidence type="ECO:0000256" key="4">
    <source>
        <dbReference type="ARBA" id="ARBA00013127"/>
    </source>
</evidence>
<dbReference type="GO" id="GO:0004411">
    <property type="term" value="F:homogentisate 1,2-dioxygenase activity"/>
    <property type="evidence" value="ECO:0007669"/>
    <property type="project" value="UniProtKB-EC"/>
</dbReference>
<evidence type="ECO:0000256" key="12">
    <source>
        <dbReference type="PIRSR" id="PIRSR605708-2"/>
    </source>
</evidence>
<feature type="domain" description="Homogentisate 1,2-dioxygenase C-terminal" evidence="13">
    <location>
        <begin position="316"/>
        <end position="471"/>
    </location>
</feature>
<evidence type="ECO:0000259" key="14">
    <source>
        <dbReference type="Pfam" id="PF20510"/>
    </source>
</evidence>
<sequence length="491" mass="55013">MPATESLLDTGEYQKIFHWAETQKDGTIPSFNTRRNDPYEYQSGFGNAFTSEAIPGTIPQGQNNPRKVRFGLYAEQITATAFVAPRQCNKKAWLYRIRPAVAHQGFTEMPDNEDIEANFLSFNPRIHVSPTQLAWHPFDIPESGEVDFVSGLKTVAGSGDPMLREGLATHVYVANASMKKKAFVNSDGEFLIVPQQGALDIQTEFGPLFVQPGEIVIIQRGIRFTVSLPDGPSRGYVLEVWGTHFELPELGPLGANGLANERDFLSPLARYEVGQERWEIIYKLGGKFFKSTQDHSPYDVVAWHGNYVPYKYDLTKFVNVGSISVDHIDPSIFCVLTAKSRDPTAPLADFLTFSPRWDVASRMFYTYRPPYYHRNAASELMGLIYGGYGGRSDAFQPGSVSFECGMVPHGVAYDEFKEATDSAPPVMQISEASIAFMFESCRPFAITDYAWNSNKKHEHEPKMWNSLVDNFSKHAKEVDEIMANAKNQSSS</sequence>
<dbReference type="CDD" id="cd07000">
    <property type="entry name" value="cupin_HGO_N"/>
    <property type="match status" value="1"/>
</dbReference>
<evidence type="ECO:0000256" key="11">
    <source>
        <dbReference type="PIRSR" id="PIRSR605708-1"/>
    </source>
</evidence>
<dbReference type="InterPro" id="IPR046451">
    <property type="entry name" value="HgmA_C"/>
</dbReference>
<dbReference type="FunFam" id="2.60.120.10:FF:000034">
    <property type="entry name" value="Homogentisate 1,2-dioxygenase"/>
    <property type="match status" value="1"/>
</dbReference>
<evidence type="ECO:0000256" key="2">
    <source>
        <dbReference type="ARBA" id="ARBA00004704"/>
    </source>
</evidence>
<evidence type="ECO:0000256" key="9">
    <source>
        <dbReference type="ARBA" id="ARBA00023004"/>
    </source>
</evidence>
<dbReference type="InterPro" id="IPR005708">
    <property type="entry name" value="Homogentis_dOase"/>
</dbReference>
<name>A0A167UXR3_PENCH</name>
<dbReference type="InterPro" id="IPR046452">
    <property type="entry name" value="HgmA_N"/>
</dbReference>
<feature type="binding site" evidence="12">
    <location>
        <position position="379"/>
    </location>
    <ligand>
        <name>Fe cation</name>
        <dbReference type="ChEBI" id="CHEBI:24875"/>
    </ligand>
</feature>
<dbReference type="NCBIfam" id="TIGR01015">
    <property type="entry name" value="hmgA"/>
    <property type="match status" value="1"/>
</dbReference>
<keyword evidence="9 12" id="KW-0408">Iron</keyword>
<comment type="cofactor">
    <cofactor evidence="1 12">
        <name>Fe cation</name>
        <dbReference type="ChEBI" id="CHEBI:24875"/>
    </cofactor>
</comment>
<dbReference type="Pfam" id="PF20510">
    <property type="entry name" value="HgmA_N"/>
    <property type="match status" value="1"/>
</dbReference>
<evidence type="ECO:0000256" key="8">
    <source>
        <dbReference type="ARBA" id="ARBA00023002"/>
    </source>
</evidence>
<feature type="binding site" evidence="12">
    <location>
        <position position="409"/>
    </location>
    <ligand>
        <name>Fe cation</name>
        <dbReference type="ChEBI" id="CHEBI:24875"/>
    </ligand>
</feature>
<dbReference type="AlphaFoldDB" id="A0A167UXR3"/>
<dbReference type="Pfam" id="PF04209">
    <property type="entry name" value="HgmA_C"/>
    <property type="match status" value="1"/>
</dbReference>
<dbReference type="SUPFAM" id="SSF51182">
    <property type="entry name" value="RmlC-like cupins"/>
    <property type="match status" value="1"/>
</dbReference>
<feature type="binding site" evidence="12">
    <location>
        <position position="388"/>
    </location>
    <ligand>
        <name>homogentisate</name>
        <dbReference type="ChEBI" id="CHEBI:16169"/>
    </ligand>
</feature>
<comment type="similarity">
    <text evidence="3">Belongs to the homogentisate dioxygenase family.</text>
</comment>
<proteinExistence type="inferred from homology"/>
<evidence type="ECO:0000313" key="15">
    <source>
        <dbReference type="EMBL" id="KZN89774.1"/>
    </source>
</evidence>
<dbReference type="InterPro" id="IPR011051">
    <property type="entry name" value="RmlC_Cupin_sf"/>
</dbReference>
<dbReference type="PANTHER" id="PTHR11056:SF4">
    <property type="entry name" value="HOMOGENTISATE 1,2-DIOXYGENASE"/>
    <property type="match status" value="1"/>
</dbReference>
<gene>
    <name evidence="15" type="ORF">EN45_084100</name>
</gene>
<evidence type="ECO:0000256" key="1">
    <source>
        <dbReference type="ARBA" id="ARBA00001962"/>
    </source>
</evidence>
<dbReference type="EMBL" id="CM002799">
    <property type="protein sequence ID" value="KZN89774.1"/>
    <property type="molecule type" value="Genomic_DNA"/>
</dbReference>
<evidence type="ECO:0000256" key="10">
    <source>
        <dbReference type="ARBA" id="ARBA00023232"/>
    </source>
</evidence>
<organism evidence="15">
    <name type="scientific">Penicillium chrysogenum</name>
    <name type="common">Penicillium notatum</name>
    <dbReference type="NCBI Taxonomy" id="5076"/>
    <lineage>
        <taxon>Eukaryota</taxon>
        <taxon>Fungi</taxon>
        <taxon>Dikarya</taxon>
        <taxon>Ascomycota</taxon>
        <taxon>Pezizomycotina</taxon>
        <taxon>Eurotiomycetes</taxon>
        <taxon>Eurotiomycetidae</taxon>
        <taxon>Eurotiales</taxon>
        <taxon>Aspergillaceae</taxon>
        <taxon>Penicillium</taxon>
        <taxon>Penicillium chrysogenum species complex</taxon>
    </lineage>
</organism>
<dbReference type="Proteomes" id="UP000076449">
    <property type="component" value="Chromosome II"/>
</dbReference>
<keyword evidence="10" id="KW-0585">Phenylalanine catabolism</keyword>
<accession>A0A167UXR3</accession>